<dbReference type="AlphaFoldDB" id="A0A9X7TB56"/>
<protein>
    <submittedName>
        <fullName evidence="1">Uncharacterized protein</fullName>
    </submittedName>
</protein>
<reference evidence="1 3" key="1">
    <citation type="submission" date="2019-06" db="EMBL/GenBank/DDBJ databases">
        <title>Whole genome sequencing of Lactobacillus johnsonii strain G2A.</title>
        <authorList>
            <person name="Conlan S."/>
            <person name="Thomas P.J."/>
            <person name="Mullikin J."/>
            <person name="Singer J."/>
            <person name="Weaver C."/>
            <person name="Segre J.A."/>
        </authorList>
    </citation>
    <scope>NUCLEOTIDE SEQUENCE [LARGE SCALE GENOMIC DNA]</scope>
    <source>
        <strain evidence="1 3">G2A</strain>
        <plasmid evidence="1 3">unnamed1</plasmid>
    </source>
</reference>
<geneLocation type="plasmid" evidence="1 3">
    <name>unnamed1</name>
</geneLocation>
<evidence type="ECO:0000313" key="3">
    <source>
        <dbReference type="Proteomes" id="UP000464749"/>
    </source>
</evidence>
<proteinExistence type="predicted"/>
<gene>
    <name evidence="1" type="ORF">FEE39_09965</name>
    <name evidence="2" type="ORF">FEE39_10120</name>
</gene>
<dbReference type="Proteomes" id="UP000464749">
    <property type="component" value="Plasmid unnamed1"/>
</dbReference>
<evidence type="ECO:0000313" key="1">
    <source>
        <dbReference type="EMBL" id="QIA88558.1"/>
    </source>
</evidence>
<dbReference type="EMBL" id="CP040855">
    <property type="protein sequence ID" value="QIA88589.1"/>
    <property type="molecule type" value="Genomic_DNA"/>
</dbReference>
<accession>A0A9X7TB56</accession>
<dbReference type="EMBL" id="CP040855">
    <property type="protein sequence ID" value="QIA88558.1"/>
    <property type="molecule type" value="Genomic_DNA"/>
</dbReference>
<name>A0A9X7TB56_LACJH</name>
<evidence type="ECO:0000313" key="2">
    <source>
        <dbReference type="EMBL" id="QIA88589.1"/>
    </source>
</evidence>
<sequence length="180" mass="20767">MKSIQSILDNSSLKELNLIINATYDNKKKSLNELKNTFSEEDLNIIFDQYNHKRRSFTALIKSNVTKLKSAAGLPYKGEILVADIGYSCQIIAFYQVVRTSNHFIWVKPVDKAIVPNKRKDNQQAYVLPVLTYDFSISNLETKVLKKKIQKNKDSYMIKIDDYSFAKPWNGQPVYQDSCD</sequence>
<keyword evidence="1" id="KW-0614">Plasmid</keyword>
<dbReference type="RefSeq" id="WP_163588936.1">
    <property type="nucleotide sequence ID" value="NZ_CP040855.1"/>
</dbReference>
<organism evidence="1 3">
    <name type="scientific">Lactobacillus johnsonii</name>
    <dbReference type="NCBI Taxonomy" id="33959"/>
    <lineage>
        <taxon>Bacteria</taxon>
        <taxon>Bacillati</taxon>
        <taxon>Bacillota</taxon>
        <taxon>Bacilli</taxon>
        <taxon>Lactobacillales</taxon>
        <taxon>Lactobacillaceae</taxon>
        <taxon>Lactobacillus</taxon>
    </lineage>
</organism>